<dbReference type="PIRSF" id="PIRSF000390">
    <property type="entry name" value="PLP_StrS"/>
    <property type="match status" value="1"/>
</dbReference>
<dbReference type="SUPFAM" id="SSF53383">
    <property type="entry name" value="PLP-dependent transferases"/>
    <property type="match status" value="1"/>
</dbReference>
<dbReference type="InterPro" id="IPR000653">
    <property type="entry name" value="DegT/StrS_aminotransferase"/>
</dbReference>
<protein>
    <recommendedName>
        <fullName evidence="2">Aminotransferase DegT</fullName>
    </recommendedName>
</protein>
<dbReference type="GO" id="GO:0000271">
    <property type="term" value="P:polysaccharide biosynthetic process"/>
    <property type="evidence" value="ECO:0007669"/>
    <property type="project" value="TreeGrafter"/>
</dbReference>
<dbReference type="GO" id="GO:0008483">
    <property type="term" value="F:transaminase activity"/>
    <property type="evidence" value="ECO:0007669"/>
    <property type="project" value="TreeGrafter"/>
</dbReference>
<dbReference type="PANTHER" id="PTHR30244:SF30">
    <property type="entry name" value="BLR5990 PROTEIN"/>
    <property type="match status" value="1"/>
</dbReference>
<dbReference type="AlphaFoldDB" id="A0A381W5A1"/>
<dbReference type="Pfam" id="PF01041">
    <property type="entry name" value="DegT_DnrJ_EryC1"/>
    <property type="match status" value="1"/>
</dbReference>
<dbReference type="InterPro" id="IPR026385">
    <property type="entry name" value="LegC-like"/>
</dbReference>
<sequence>MDSTYVSSVGEYVDQFESRLSEYTGAKYVVATVNGTAALHTALMVSGIQREDEVITSPLTFIATCNAVHYCGAHPVFVDVEWDTLGLSPESMAMFLRDYAEVRDDSLCWNKKSGRIIRACVPIHNLGHPARVREIADICKAYNILLIEDAAESLGSFTSEVHTGRIGQIGTLSFNGNKIITTGGGGALITDDTELARCAKHLTTTAKQPHPWLFLHDDIGYNYRLPNINAALGCAQMERLPTYVIKKRKLAHQYKQWFSERGIKFVSEPSGAVSNYWLNSIVLANVDERDEFLTFTNSQNVMTRAMWTPIHTLPMYRSCYRTDLTNAEAVEKRLVNIPSSVV</sequence>
<organism evidence="1">
    <name type="scientific">marine metagenome</name>
    <dbReference type="NCBI Taxonomy" id="408172"/>
    <lineage>
        <taxon>unclassified sequences</taxon>
        <taxon>metagenomes</taxon>
        <taxon>ecological metagenomes</taxon>
    </lineage>
</organism>
<name>A0A381W5A1_9ZZZZ</name>
<dbReference type="Gene3D" id="3.40.640.10">
    <property type="entry name" value="Type I PLP-dependent aspartate aminotransferase-like (Major domain)"/>
    <property type="match status" value="1"/>
</dbReference>
<dbReference type="EMBL" id="UINC01010756">
    <property type="protein sequence ID" value="SVA47739.1"/>
    <property type="molecule type" value="Genomic_DNA"/>
</dbReference>
<accession>A0A381W5A1</accession>
<dbReference type="NCBIfam" id="TIGR04181">
    <property type="entry name" value="NHT_00031"/>
    <property type="match status" value="1"/>
</dbReference>
<dbReference type="InterPro" id="IPR015424">
    <property type="entry name" value="PyrdxlP-dep_Trfase"/>
</dbReference>
<proteinExistence type="predicted"/>
<dbReference type="InterPro" id="IPR015421">
    <property type="entry name" value="PyrdxlP-dep_Trfase_major"/>
</dbReference>
<dbReference type="GO" id="GO:0030170">
    <property type="term" value="F:pyridoxal phosphate binding"/>
    <property type="evidence" value="ECO:0007669"/>
    <property type="project" value="TreeGrafter"/>
</dbReference>
<reference evidence="1" key="1">
    <citation type="submission" date="2018-05" db="EMBL/GenBank/DDBJ databases">
        <authorList>
            <person name="Lanie J.A."/>
            <person name="Ng W.-L."/>
            <person name="Kazmierczak K.M."/>
            <person name="Andrzejewski T.M."/>
            <person name="Davidsen T.M."/>
            <person name="Wayne K.J."/>
            <person name="Tettelin H."/>
            <person name="Glass J.I."/>
            <person name="Rusch D."/>
            <person name="Podicherti R."/>
            <person name="Tsui H.-C.T."/>
            <person name="Winkler M.E."/>
        </authorList>
    </citation>
    <scope>NUCLEOTIDE SEQUENCE</scope>
</reference>
<gene>
    <name evidence="1" type="ORF">METZ01_LOCUS100593</name>
</gene>
<dbReference type="CDD" id="cd00616">
    <property type="entry name" value="AHBA_syn"/>
    <property type="match status" value="1"/>
</dbReference>
<dbReference type="PANTHER" id="PTHR30244">
    <property type="entry name" value="TRANSAMINASE"/>
    <property type="match status" value="1"/>
</dbReference>
<evidence type="ECO:0000313" key="1">
    <source>
        <dbReference type="EMBL" id="SVA47739.1"/>
    </source>
</evidence>
<evidence type="ECO:0008006" key="2">
    <source>
        <dbReference type="Google" id="ProtNLM"/>
    </source>
</evidence>